<evidence type="ECO:0000256" key="7">
    <source>
        <dbReference type="ARBA" id="ARBA00022989"/>
    </source>
</evidence>
<feature type="transmembrane region" description="Helical" evidence="11">
    <location>
        <begin position="778"/>
        <end position="798"/>
    </location>
</feature>
<keyword evidence="5 11" id="KW-0812">Transmembrane</keyword>
<gene>
    <name evidence="12" type="ORF">NXF25_010946</name>
</gene>
<evidence type="ECO:0000256" key="10">
    <source>
        <dbReference type="ARBA" id="ARBA00023315"/>
    </source>
</evidence>
<dbReference type="PANTHER" id="PTHR12317">
    <property type="entry name" value="DIACYLGLYCEROL O-ACYLTRANSFERASE"/>
    <property type="match status" value="1"/>
</dbReference>
<dbReference type="GO" id="GO:0005789">
    <property type="term" value="C:endoplasmic reticulum membrane"/>
    <property type="evidence" value="ECO:0007669"/>
    <property type="project" value="UniProtKB-SubCell"/>
</dbReference>
<evidence type="ECO:0000256" key="5">
    <source>
        <dbReference type="ARBA" id="ARBA00022692"/>
    </source>
</evidence>
<dbReference type="GO" id="GO:0006651">
    <property type="term" value="P:diacylglycerol biosynthetic process"/>
    <property type="evidence" value="ECO:0007669"/>
    <property type="project" value="TreeGrafter"/>
</dbReference>
<keyword evidence="7 11" id="KW-1133">Transmembrane helix</keyword>
<evidence type="ECO:0000256" key="11">
    <source>
        <dbReference type="SAM" id="Phobius"/>
    </source>
</evidence>
<dbReference type="SUPFAM" id="SSF69593">
    <property type="entry name" value="Glycerol-3-phosphate (1)-acyltransferase"/>
    <property type="match status" value="1"/>
</dbReference>
<dbReference type="Pfam" id="PF03982">
    <property type="entry name" value="DAGAT"/>
    <property type="match status" value="4"/>
</dbReference>
<dbReference type="GO" id="GO:0019432">
    <property type="term" value="P:triglyceride biosynthetic process"/>
    <property type="evidence" value="ECO:0007669"/>
    <property type="project" value="TreeGrafter"/>
</dbReference>
<organism evidence="12 13">
    <name type="scientific">Crotalus adamanteus</name>
    <name type="common">Eastern diamondback rattlesnake</name>
    <dbReference type="NCBI Taxonomy" id="8729"/>
    <lineage>
        <taxon>Eukaryota</taxon>
        <taxon>Metazoa</taxon>
        <taxon>Chordata</taxon>
        <taxon>Craniata</taxon>
        <taxon>Vertebrata</taxon>
        <taxon>Euteleostomi</taxon>
        <taxon>Lepidosauria</taxon>
        <taxon>Squamata</taxon>
        <taxon>Bifurcata</taxon>
        <taxon>Unidentata</taxon>
        <taxon>Episquamata</taxon>
        <taxon>Toxicofera</taxon>
        <taxon>Serpentes</taxon>
        <taxon>Colubroidea</taxon>
        <taxon>Viperidae</taxon>
        <taxon>Crotalinae</taxon>
        <taxon>Crotalus</taxon>
    </lineage>
</organism>
<accession>A0AAW1BKA2</accession>
<keyword evidence="4" id="KW-0808">Transferase</keyword>
<keyword evidence="8" id="KW-0443">Lipid metabolism</keyword>
<reference evidence="12 13" key="1">
    <citation type="journal article" date="2024" name="Proc. Natl. Acad. Sci. U.S.A.">
        <title>The genetic regulatory architecture and epigenomic basis for age-related changes in rattlesnake venom.</title>
        <authorList>
            <person name="Hogan M.P."/>
            <person name="Holding M.L."/>
            <person name="Nystrom G.S."/>
            <person name="Colston T.J."/>
            <person name="Bartlett D.A."/>
            <person name="Mason A.J."/>
            <person name="Ellsworth S.A."/>
            <person name="Rautsaw R.M."/>
            <person name="Lawrence K.C."/>
            <person name="Strickland J.L."/>
            <person name="He B."/>
            <person name="Fraser P."/>
            <person name="Margres M.J."/>
            <person name="Gilbert D.M."/>
            <person name="Gibbs H.L."/>
            <person name="Parkinson C.L."/>
            <person name="Rokyta D.R."/>
        </authorList>
    </citation>
    <scope>NUCLEOTIDE SEQUENCE [LARGE SCALE GENOMIC DNA]</scope>
    <source>
        <strain evidence="12">DRR0105</strain>
    </source>
</reference>
<sequence>MPLVFQLVKTADLDPSKNYVFSCHPHGILPAGGFINLCTEAAGFSKHFPGLKPHLMMLSVSFRVPFFRDYVMSLGAIPSDKESASYVLRKKEGGNIVVIAVGGAKEALDAHPGTYTLMLENRKGFIRLAIENGTLLVPVFSFGENELYDQIENPKGSWVRWTQDRLQKIMGFSLPLFYTRGIFQYTFGFLPYRKPIFTVAPQRWVSVFSPKRVETGSAARMKIEFAPRHIPSVLHCPLHPLLFTRFWLISALYAVWWAFDWDTPSKGGRSSHRVRNSVVWRYAKDYFPISLVKTADLDPSKNYIFGCHPHGVISIGSIINFTTEATGFSKHFPGLKPHLMTLSVFFRAPFFRDYVMSLGVISSSKESASYVLRKKEGGNIIITSVGGAKEALDAHPGTYTLVLQNRKGFVRLAIENGTPLVPVFSFGENELYDQVENPKGSWVRWAQDRLQKIMGFSLPLLYARGIFQYTFGFVPYRKPIFIVAQCSIALFILLLFTRFWLISALYAVWWAFDWDTPSKGGRSSHRMRNLVIWRYMKDYFPISLVKTADLDPSKNYVFGCHPHGIFPAGGFINFGTEATAFSKHFPGLKPHLMMLSMLFRVPFFRDYWMSLGFISSDKESVSYVLRKKEGGNIIMIVVGGAKEALHARPRAYTLVLENRKGFVRLAIENGTPIVPVFSFGENELYDQVENPKGSWVRWTQNHLQKIMGFSLPLFYARGIFQYTFGFIPYRKPLFTVAPQRWVSVFSPKRVETGSAARMKIEFAPLHIPWERRLQTASVLQWVFTFLCMVQCSIALFILLLFTRFWLISALYAVWWAFDWDTPSKGGRRSHRMRNSVVWRYMKDYFPISLVKTADLDPSKNYIFGFHPHAILPAGGFINLCTEANGFSKHFPGLKLYPTMLSMLFRVPFFRDYWMSLGLISSSKESASYVLRKKEGGNIVMIVVGGAKEALDAHPEAYTLVLQNRKGFVRLAIENGTLLVPVFSFGENELYDQIKNPKGSWVRWTQDRLQKIMGVSLPLFYARGIFQYTFGFLPYRKPVFTVAELAMCLPGSDRAAVLVRTANGQPRPFAFLQRQNSSLPQQAEIGESKQLLLPVGLLLRSLGTFAPKGGKKKVPERERVRGGG</sequence>
<evidence type="ECO:0000313" key="12">
    <source>
        <dbReference type="EMBL" id="KAK9402590.1"/>
    </source>
</evidence>
<dbReference type="GO" id="GO:0004144">
    <property type="term" value="F:diacylglycerol O-acyltransferase activity"/>
    <property type="evidence" value="ECO:0007669"/>
    <property type="project" value="TreeGrafter"/>
</dbReference>
<dbReference type="GO" id="GO:0003846">
    <property type="term" value="F:2-acylglycerol O-acyltransferase activity"/>
    <property type="evidence" value="ECO:0007669"/>
    <property type="project" value="TreeGrafter"/>
</dbReference>
<keyword evidence="10" id="KW-0012">Acyltransferase</keyword>
<keyword evidence="13" id="KW-1185">Reference proteome</keyword>
<comment type="similarity">
    <text evidence="2">Belongs to the diacylglycerol acyltransferase family.</text>
</comment>
<evidence type="ECO:0000256" key="6">
    <source>
        <dbReference type="ARBA" id="ARBA00022824"/>
    </source>
</evidence>
<dbReference type="EMBL" id="JAOTOJ010000004">
    <property type="protein sequence ID" value="KAK9402590.1"/>
    <property type="molecule type" value="Genomic_DNA"/>
</dbReference>
<evidence type="ECO:0000313" key="13">
    <source>
        <dbReference type="Proteomes" id="UP001474421"/>
    </source>
</evidence>
<feature type="transmembrane region" description="Helical" evidence="11">
    <location>
        <begin position="480"/>
        <end position="512"/>
    </location>
</feature>
<dbReference type="CDD" id="cd07987">
    <property type="entry name" value="LPLAT_MGAT-like"/>
    <property type="match status" value="4"/>
</dbReference>
<evidence type="ECO:0000256" key="4">
    <source>
        <dbReference type="ARBA" id="ARBA00022679"/>
    </source>
</evidence>
<name>A0AAW1BKA2_CROAD</name>
<evidence type="ECO:0000256" key="1">
    <source>
        <dbReference type="ARBA" id="ARBA00004477"/>
    </source>
</evidence>
<comment type="subcellular location">
    <subcellularLocation>
        <location evidence="1">Endoplasmic reticulum membrane</location>
        <topology evidence="1">Multi-pass membrane protein</topology>
    </subcellularLocation>
</comment>
<keyword evidence="6" id="KW-0256">Endoplasmic reticulum</keyword>
<dbReference type="InterPro" id="IPR007130">
    <property type="entry name" value="DAGAT"/>
</dbReference>
<keyword evidence="9 11" id="KW-0472">Membrane</keyword>
<protein>
    <submittedName>
        <fullName evidence="12">2-acylglycerol O-acyltransferase 2-A-like</fullName>
    </submittedName>
</protein>
<comment type="caution">
    <text evidence="12">The sequence shown here is derived from an EMBL/GenBank/DDBJ whole genome shotgun (WGS) entry which is preliminary data.</text>
</comment>
<evidence type="ECO:0000256" key="3">
    <source>
        <dbReference type="ARBA" id="ARBA00022516"/>
    </source>
</evidence>
<keyword evidence="3" id="KW-0444">Lipid biosynthesis</keyword>
<evidence type="ECO:0000256" key="9">
    <source>
        <dbReference type="ARBA" id="ARBA00023136"/>
    </source>
</evidence>
<evidence type="ECO:0000256" key="2">
    <source>
        <dbReference type="ARBA" id="ARBA00005420"/>
    </source>
</evidence>
<dbReference type="AlphaFoldDB" id="A0AAW1BKA2"/>
<dbReference type="PANTHER" id="PTHR12317:SF74">
    <property type="entry name" value="2-ACYLGLYCEROL O-ACYLTRANSFERASE 2"/>
    <property type="match status" value="1"/>
</dbReference>
<dbReference type="Proteomes" id="UP001474421">
    <property type="component" value="Unassembled WGS sequence"/>
</dbReference>
<proteinExistence type="inferred from homology"/>
<evidence type="ECO:0000256" key="8">
    <source>
        <dbReference type="ARBA" id="ARBA00023098"/>
    </source>
</evidence>